<sequence>MTGANDIGRKSPGDIGRAIESLCRHVRDLSPSATVFVSHVLPRCENRFDGSLTQDFICRWNKDAEAVNQEIEALSCSWLQPVRHPRFYDLHGKQPNNKLK</sequence>
<reference evidence="1" key="1">
    <citation type="journal article" date="2019" name="bioRxiv">
        <title>The Genome of the Zebra Mussel, Dreissena polymorpha: A Resource for Invasive Species Research.</title>
        <authorList>
            <person name="McCartney M.A."/>
            <person name="Auch B."/>
            <person name="Kono T."/>
            <person name="Mallez S."/>
            <person name="Zhang Y."/>
            <person name="Obille A."/>
            <person name="Becker A."/>
            <person name="Abrahante J.E."/>
            <person name="Garbe J."/>
            <person name="Badalamenti J.P."/>
            <person name="Herman A."/>
            <person name="Mangelson H."/>
            <person name="Liachko I."/>
            <person name="Sullivan S."/>
            <person name="Sone E.D."/>
            <person name="Koren S."/>
            <person name="Silverstein K.A.T."/>
            <person name="Beckman K.B."/>
            <person name="Gohl D.M."/>
        </authorList>
    </citation>
    <scope>NUCLEOTIDE SEQUENCE</scope>
    <source>
        <strain evidence="1">Duluth1</strain>
        <tissue evidence="1">Whole animal</tissue>
    </source>
</reference>
<dbReference type="Gene3D" id="3.40.50.1110">
    <property type="entry name" value="SGNH hydrolase"/>
    <property type="match status" value="1"/>
</dbReference>
<keyword evidence="2" id="KW-1185">Reference proteome</keyword>
<evidence type="ECO:0000313" key="1">
    <source>
        <dbReference type="EMBL" id="KAH3708767.1"/>
    </source>
</evidence>
<dbReference type="SUPFAM" id="SSF52266">
    <property type="entry name" value="SGNH hydrolase"/>
    <property type="match status" value="1"/>
</dbReference>
<accession>A0A9D4BU44</accession>
<gene>
    <name evidence="1" type="ORF">DPMN_068226</name>
</gene>
<organism evidence="1 2">
    <name type="scientific">Dreissena polymorpha</name>
    <name type="common">Zebra mussel</name>
    <name type="synonym">Mytilus polymorpha</name>
    <dbReference type="NCBI Taxonomy" id="45954"/>
    <lineage>
        <taxon>Eukaryota</taxon>
        <taxon>Metazoa</taxon>
        <taxon>Spiralia</taxon>
        <taxon>Lophotrochozoa</taxon>
        <taxon>Mollusca</taxon>
        <taxon>Bivalvia</taxon>
        <taxon>Autobranchia</taxon>
        <taxon>Heteroconchia</taxon>
        <taxon>Euheterodonta</taxon>
        <taxon>Imparidentia</taxon>
        <taxon>Neoheterodontei</taxon>
        <taxon>Myida</taxon>
        <taxon>Dreissenoidea</taxon>
        <taxon>Dreissenidae</taxon>
        <taxon>Dreissena</taxon>
    </lineage>
</organism>
<proteinExistence type="predicted"/>
<reference evidence="1" key="2">
    <citation type="submission" date="2020-11" db="EMBL/GenBank/DDBJ databases">
        <authorList>
            <person name="McCartney M.A."/>
            <person name="Auch B."/>
            <person name="Kono T."/>
            <person name="Mallez S."/>
            <person name="Becker A."/>
            <person name="Gohl D.M."/>
            <person name="Silverstein K.A.T."/>
            <person name="Koren S."/>
            <person name="Bechman K.B."/>
            <person name="Herman A."/>
            <person name="Abrahante J.E."/>
            <person name="Garbe J."/>
        </authorList>
    </citation>
    <scope>NUCLEOTIDE SEQUENCE</scope>
    <source>
        <strain evidence="1">Duluth1</strain>
        <tissue evidence="1">Whole animal</tissue>
    </source>
</reference>
<comment type="caution">
    <text evidence="1">The sequence shown here is derived from an EMBL/GenBank/DDBJ whole genome shotgun (WGS) entry which is preliminary data.</text>
</comment>
<protein>
    <submittedName>
        <fullName evidence="1">Uncharacterized protein</fullName>
    </submittedName>
</protein>
<dbReference type="AlphaFoldDB" id="A0A9D4BU44"/>
<dbReference type="EMBL" id="JAIWYP010000014">
    <property type="protein sequence ID" value="KAH3708767.1"/>
    <property type="molecule type" value="Genomic_DNA"/>
</dbReference>
<dbReference type="InterPro" id="IPR036514">
    <property type="entry name" value="SGNH_hydro_sf"/>
</dbReference>
<name>A0A9D4BU44_DREPO</name>
<dbReference type="Proteomes" id="UP000828390">
    <property type="component" value="Unassembled WGS sequence"/>
</dbReference>
<evidence type="ECO:0000313" key="2">
    <source>
        <dbReference type="Proteomes" id="UP000828390"/>
    </source>
</evidence>